<feature type="transmembrane region" description="Helical" evidence="1">
    <location>
        <begin position="41"/>
        <end position="59"/>
    </location>
</feature>
<evidence type="ECO:0000313" key="3">
    <source>
        <dbReference type="EMBL" id="PPE65231.1"/>
    </source>
</evidence>
<dbReference type="EMBL" id="PSNX01000015">
    <property type="protein sequence ID" value="PPE65231.1"/>
    <property type="molecule type" value="Genomic_DNA"/>
</dbReference>
<dbReference type="OrthoDB" id="7029611at2"/>
<evidence type="ECO:0000313" key="4">
    <source>
        <dbReference type="Proteomes" id="UP000238605"/>
    </source>
</evidence>
<dbReference type="InterPro" id="IPR009936">
    <property type="entry name" value="DUF1468"/>
</dbReference>
<feature type="transmembrane region" description="Helical" evidence="1">
    <location>
        <begin position="80"/>
        <end position="113"/>
    </location>
</feature>
<keyword evidence="4" id="KW-1185">Reference proteome</keyword>
<dbReference type="AlphaFoldDB" id="A0A2S5SR71"/>
<keyword evidence="1" id="KW-1133">Transmembrane helix</keyword>
<sequence>MKIKSQKDFASGLMFIVVGIAFAWGATEYAFGSSARPGPGYFPFGLGLLMALLGAIVLFKSLTIETPGGDPIGHIGWRPLIIILASVLVFGFCLPRLGMVLSLPLLVIISALAGDEFHWGEAIVVSVILTAGSWVIFIWGLNLIIPMWPTFLTGN</sequence>
<keyword evidence="1" id="KW-0812">Transmembrane</keyword>
<accession>A0A2S5SR71</accession>
<reference evidence="3 4" key="1">
    <citation type="submission" date="2018-02" db="EMBL/GenBank/DDBJ databases">
        <title>Reclassifiation of [Polyangium] brachysporum DSM 7029 as Guopingzhaonella breviflexa gen. nov., sp. nov., a member of the family Comamonadaceae.</title>
        <authorList>
            <person name="Tang B."/>
        </authorList>
    </citation>
    <scope>NUCLEOTIDE SEQUENCE [LARGE SCALE GENOMIC DNA]</scope>
    <source>
        <strain evidence="3 4">BCRC 80649</strain>
    </source>
</reference>
<comment type="caution">
    <text evidence="3">The sequence shown here is derived from an EMBL/GenBank/DDBJ whole genome shotgun (WGS) entry which is preliminary data.</text>
</comment>
<evidence type="ECO:0000256" key="1">
    <source>
        <dbReference type="SAM" id="Phobius"/>
    </source>
</evidence>
<dbReference type="RefSeq" id="WP_104303534.1">
    <property type="nucleotide sequence ID" value="NZ_PSNX01000015.1"/>
</dbReference>
<feature type="transmembrane region" description="Helical" evidence="1">
    <location>
        <begin position="119"/>
        <end position="145"/>
    </location>
</feature>
<dbReference type="Proteomes" id="UP000238605">
    <property type="component" value="Unassembled WGS sequence"/>
</dbReference>
<name>A0A2S5SR71_9BURK</name>
<evidence type="ECO:0000259" key="2">
    <source>
        <dbReference type="Pfam" id="PF07331"/>
    </source>
</evidence>
<proteinExistence type="predicted"/>
<keyword evidence="1" id="KW-0472">Membrane</keyword>
<protein>
    <recommendedName>
        <fullName evidence="2">DUF1468 domain-containing protein</fullName>
    </recommendedName>
</protein>
<feature type="domain" description="DUF1468" evidence="2">
    <location>
        <begin position="10"/>
        <end position="146"/>
    </location>
</feature>
<dbReference type="Pfam" id="PF07331">
    <property type="entry name" value="TctB"/>
    <property type="match status" value="1"/>
</dbReference>
<gene>
    <name evidence="3" type="ORF">C1704_14900</name>
</gene>
<organism evidence="3 4">
    <name type="scientific">Caldimonas caldifontis</name>
    <dbReference type="NCBI Taxonomy" id="1452508"/>
    <lineage>
        <taxon>Bacteria</taxon>
        <taxon>Pseudomonadati</taxon>
        <taxon>Pseudomonadota</taxon>
        <taxon>Betaproteobacteria</taxon>
        <taxon>Burkholderiales</taxon>
        <taxon>Sphaerotilaceae</taxon>
        <taxon>Caldimonas</taxon>
    </lineage>
</organism>